<dbReference type="Proteomes" id="UP000048984">
    <property type="component" value="Unassembled WGS sequence"/>
</dbReference>
<protein>
    <submittedName>
        <fullName evidence="2">Isopropylmalate/homocitrate/citramalate synthase</fullName>
    </submittedName>
</protein>
<dbReference type="InterPro" id="IPR011721">
    <property type="entry name" value="CHP02096"/>
</dbReference>
<evidence type="ECO:0000313" key="3">
    <source>
        <dbReference type="Proteomes" id="UP000048984"/>
    </source>
</evidence>
<dbReference type="EMBL" id="LJYW01000001">
    <property type="protein sequence ID" value="KPL55668.1"/>
    <property type="molecule type" value="Genomic_DNA"/>
</dbReference>
<comment type="caution">
    <text evidence="2">The sequence shown here is derived from an EMBL/GenBank/DDBJ whole genome shotgun (WGS) entry which is preliminary data.</text>
</comment>
<feature type="domain" description="SnoaL-like" evidence="1">
    <location>
        <begin position="7"/>
        <end position="124"/>
    </location>
</feature>
<dbReference type="AlphaFoldDB" id="A0A0P6WLI8"/>
<reference evidence="2 3" key="1">
    <citation type="submission" date="2015-09" db="EMBL/GenBank/DDBJ databases">
        <authorList>
            <person name="Jackson K.R."/>
            <person name="Lunt B.L."/>
            <person name="Fisher J.N.B."/>
            <person name="Gardner A.V."/>
            <person name="Bailey M.E."/>
            <person name="Deus L.M."/>
            <person name="Earl A.S."/>
            <person name="Gibby P.D."/>
            <person name="Hartmann K.A."/>
            <person name="Liu J.E."/>
            <person name="Manci A.M."/>
            <person name="Nielsen D.A."/>
            <person name="Solomon M.B."/>
            <person name="Breakwell D.P."/>
            <person name="Burnett S.H."/>
            <person name="Grose J.H."/>
        </authorList>
    </citation>
    <scope>NUCLEOTIDE SEQUENCE [LARGE SCALE GENOMIC DNA]</scope>
    <source>
        <strain evidence="2 3">16</strain>
    </source>
</reference>
<dbReference type="Gene3D" id="3.10.450.50">
    <property type="match status" value="1"/>
</dbReference>
<evidence type="ECO:0000313" key="2">
    <source>
        <dbReference type="EMBL" id="KPL55668.1"/>
    </source>
</evidence>
<dbReference type="OrthoDB" id="582835at2"/>
<dbReference type="STRING" id="665126.ABB55_04450"/>
<sequence>METLELVRAYYDCFNARDIPGTLALLTEDVIHDVSQGGREIGKADFALCMERMNRCYHEQVDDLVVMATDGGENAAAEFTVDGRYLETDRAHPSEIEMPEATGQAYRVRGRALFEIRDERIARVTDWYDLQAWLRQVTV</sequence>
<keyword evidence="3" id="KW-1185">Reference proteome</keyword>
<name>A0A0P6WLI8_9HYPH</name>
<dbReference type="Pfam" id="PF12680">
    <property type="entry name" value="SnoaL_2"/>
    <property type="match status" value="1"/>
</dbReference>
<accession>A0A0P6WLI8</accession>
<reference evidence="2 3" key="2">
    <citation type="submission" date="2015-10" db="EMBL/GenBank/DDBJ databases">
        <title>Draft Genome Sequence of Prosthecomicrobium hirschii ATCC 27832.</title>
        <authorList>
            <person name="Daniel J."/>
            <person name="Givan S.A."/>
            <person name="Brun Y.V."/>
            <person name="Brown P.J."/>
        </authorList>
    </citation>
    <scope>NUCLEOTIDE SEQUENCE [LARGE SCALE GENOMIC DNA]</scope>
    <source>
        <strain evidence="2 3">16</strain>
    </source>
</reference>
<dbReference type="SUPFAM" id="SSF54427">
    <property type="entry name" value="NTF2-like"/>
    <property type="match status" value="1"/>
</dbReference>
<dbReference type="NCBIfam" id="TIGR02096">
    <property type="entry name" value="ketosteroid isomerase-related protein"/>
    <property type="match status" value="1"/>
</dbReference>
<proteinExistence type="predicted"/>
<gene>
    <name evidence="2" type="ORF">ABB55_04450</name>
</gene>
<dbReference type="InterPro" id="IPR037401">
    <property type="entry name" value="SnoaL-like"/>
</dbReference>
<organism evidence="2 3">
    <name type="scientific">Prosthecodimorpha hirschii</name>
    <dbReference type="NCBI Taxonomy" id="665126"/>
    <lineage>
        <taxon>Bacteria</taxon>
        <taxon>Pseudomonadati</taxon>
        <taxon>Pseudomonadota</taxon>
        <taxon>Alphaproteobacteria</taxon>
        <taxon>Hyphomicrobiales</taxon>
        <taxon>Ancalomicrobiaceae</taxon>
        <taxon>Prosthecodimorpha</taxon>
    </lineage>
</organism>
<dbReference type="InterPro" id="IPR032710">
    <property type="entry name" value="NTF2-like_dom_sf"/>
</dbReference>
<evidence type="ECO:0000259" key="1">
    <source>
        <dbReference type="Pfam" id="PF12680"/>
    </source>
</evidence>